<protein>
    <submittedName>
        <fullName evidence="1">Uncharacterized protein</fullName>
    </submittedName>
</protein>
<keyword evidence="2" id="KW-1185">Reference proteome</keyword>
<evidence type="ECO:0000313" key="1">
    <source>
        <dbReference type="EMBL" id="MEQ2244406.1"/>
    </source>
</evidence>
<sequence>MNKNIAVLVCYKHESGWTAENQTFSPTCKQMEGNSRHCVHHRKLSVPEEDVFINICVVFENLYERDRAFYTLGSFRKGDKKQRTSNCLHLINLHGGAFPFRKKNSCCPDQDESRREIYFLNQFVL</sequence>
<dbReference type="EMBL" id="JAHRIQ010071062">
    <property type="protein sequence ID" value="MEQ2244406.1"/>
    <property type="molecule type" value="Genomic_DNA"/>
</dbReference>
<dbReference type="Proteomes" id="UP001482620">
    <property type="component" value="Unassembled WGS sequence"/>
</dbReference>
<gene>
    <name evidence="1" type="ORF">ILYODFUR_016826</name>
</gene>
<evidence type="ECO:0000313" key="2">
    <source>
        <dbReference type="Proteomes" id="UP001482620"/>
    </source>
</evidence>
<organism evidence="1 2">
    <name type="scientific">Ilyodon furcidens</name>
    <name type="common">goldbreast splitfin</name>
    <dbReference type="NCBI Taxonomy" id="33524"/>
    <lineage>
        <taxon>Eukaryota</taxon>
        <taxon>Metazoa</taxon>
        <taxon>Chordata</taxon>
        <taxon>Craniata</taxon>
        <taxon>Vertebrata</taxon>
        <taxon>Euteleostomi</taxon>
        <taxon>Actinopterygii</taxon>
        <taxon>Neopterygii</taxon>
        <taxon>Teleostei</taxon>
        <taxon>Neoteleostei</taxon>
        <taxon>Acanthomorphata</taxon>
        <taxon>Ovalentaria</taxon>
        <taxon>Atherinomorphae</taxon>
        <taxon>Cyprinodontiformes</taxon>
        <taxon>Goodeidae</taxon>
        <taxon>Ilyodon</taxon>
    </lineage>
</organism>
<name>A0ABV0UI27_9TELE</name>
<comment type="caution">
    <text evidence="1">The sequence shown here is derived from an EMBL/GenBank/DDBJ whole genome shotgun (WGS) entry which is preliminary data.</text>
</comment>
<accession>A0ABV0UI27</accession>
<proteinExistence type="predicted"/>
<reference evidence="1 2" key="1">
    <citation type="submission" date="2021-06" db="EMBL/GenBank/DDBJ databases">
        <authorList>
            <person name="Palmer J.M."/>
        </authorList>
    </citation>
    <scope>NUCLEOTIDE SEQUENCE [LARGE SCALE GENOMIC DNA]</scope>
    <source>
        <strain evidence="2">if_2019</strain>
        <tissue evidence="1">Muscle</tissue>
    </source>
</reference>